<keyword evidence="6" id="KW-0503">Monooxygenase</keyword>
<dbReference type="Pfam" id="PF01494">
    <property type="entry name" value="FAD_binding_3"/>
    <property type="match status" value="1"/>
</dbReference>
<keyword evidence="4" id="KW-0274">FAD</keyword>
<name>A0ABR1SEV1_9PEZI</name>
<evidence type="ECO:0000256" key="4">
    <source>
        <dbReference type="ARBA" id="ARBA00022827"/>
    </source>
</evidence>
<dbReference type="EMBL" id="JAQQWI010000006">
    <property type="protein sequence ID" value="KAK8032848.1"/>
    <property type="molecule type" value="Genomic_DNA"/>
</dbReference>
<dbReference type="PANTHER" id="PTHR13789:SF215">
    <property type="entry name" value="FAD-BINDING DOMAIN-CONTAINING PROTEIN-RELATED"/>
    <property type="match status" value="1"/>
</dbReference>
<comment type="pathway">
    <text evidence="1">Secondary metabolite biosynthesis.</text>
</comment>
<evidence type="ECO:0000256" key="3">
    <source>
        <dbReference type="ARBA" id="ARBA00022630"/>
    </source>
</evidence>
<dbReference type="PRINTS" id="PR00420">
    <property type="entry name" value="RNGMNOXGNASE"/>
</dbReference>
<evidence type="ECO:0000259" key="7">
    <source>
        <dbReference type="Pfam" id="PF01494"/>
    </source>
</evidence>
<dbReference type="SUPFAM" id="SSF51905">
    <property type="entry name" value="FAD/NAD(P)-binding domain"/>
    <property type="match status" value="1"/>
</dbReference>
<sequence>MPLEVGIIGAGIGGLSAAIALRRAGAQVEVFERSTFADEVGAAITITPNGSRILDAWGFDNEDAHIVEAAGMRMVDADDLEPMLTEEFHSLKDEFGSKMGFYHRAELHRVLREMAQSNDGSQPGKPVKLHLGEAVVHVDCDKGVICMECGRTTSKDLVVIADGIRSNLIKDVTGKKEPAKDLGWSVYRCLIPMDSVLEDKELRGLFNGEAPGYWVPCSLPDTFYMVTYPCRTRRGKLMMNVALRHTTRPQHEKKEDWNSPATVDDALHVVSPYHPLLGKLLQKAEEIKVHKLLRRDPLDKYTRGRAVILGDAAHTIPPTHAQGAVLAIEEAAALETLFRGVSGKDLVAGRLKVYSSVMKKHIHVVQHLSDTIPGMYDEYRQKAEELWGDGLYPCEAYGFSAPVRQFLYSYDVRAEIEEGMRKAGM</sequence>
<organism evidence="8 9">
    <name type="scientific">Apiospora marii</name>
    <dbReference type="NCBI Taxonomy" id="335849"/>
    <lineage>
        <taxon>Eukaryota</taxon>
        <taxon>Fungi</taxon>
        <taxon>Dikarya</taxon>
        <taxon>Ascomycota</taxon>
        <taxon>Pezizomycotina</taxon>
        <taxon>Sordariomycetes</taxon>
        <taxon>Xylariomycetidae</taxon>
        <taxon>Amphisphaeriales</taxon>
        <taxon>Apiosporaceae</taxon>
        <taxon>Apiospora</taxon>
    </lineage>
</organism>
<evidence type="ECO:0000313" key="9">
    <source>
        <dbReference type="Proteomes" id="UP001396898"/>
    </source>
</evidence>
<reference evidence="8 9" key="1">
    <citation type="submission" date="2023-01" db="EMBL/GenBank/DDBJ databases">
        <title>Analysis of 21 Apiospora genomes using comparative genomics revels a genus with tremendous synthesis potential of carbohydrate active enzymes and secondary metabolites.</title>
        <authorList>
            <person name="Sorensen T."/>
        </authorList>
    </citation>
    <scope>NUCLEOTIDE SEQUENCE [LARGE SCALE GENOMIC DNA]</scope>
    <source>
        <strain evidence="8 9">CBS 20057</strain>
    </source>
</reference>
<proteinExistence type="inferred from homology"/>
<dbReference type="InterPro" id="IPR002938">
    <property type="entry name" value="FAD-bd"/>
</dbReference>
<keyword evidence="5" id="KW-0560">Oxidoreductase</keyword>
<comment type="similarity">
    <text evidence="2">Belongs to the paxM FAD-dependent monooxygenase family.</text>
</comment>
<dbReference type="PANTHER" id="PTHR13789">
    <property type="entry name" value="MONOOXYGENASE"/>
    <property type="match status" value="1"/>
</dbReference>
<dbReference type="SUPFAM" id="SSF54373">
    <property type="entry name" value="FAD-linked reductases, C-terminal domain"/>
    <property type="match status" value="1"/>
</dbReference>
<protein>
    <recommendedName>
        <fullName evidence="7">FAD-binding domain-containing protein</fullName>
    </recommendedName>
</protein>
<evidence type="ECO:0000256" key="6">
    <source>
        <dbReference type="ARBA" id="ARBA00023033"/>
    </source>
</evidence>
<dbReference type="Proteomes" id="UP001396898">
    <property type="component" value="Unassembled WGS sequence"/>
</dbReference>
<dbReference type="InterPro" id="IPR036188">
    <property type="entry name" value="FAD/NAD-bd_sf"/>
</dbReference>
<comment type="caution">
    <text evidence="8">The sequence shown here is derived from an EMBL/GenBank/DDBJ whole genome shotgun (WGS) entry which is preliminary data.</text>
</comment>
<dbReference type="InterPro" id="IPR050493">
    <property type="entry name" value="FAD-dep_Monooxygenase_BioMet"/>
</dbReference>
<keyword evidence="3" id="KW-0285">Flavoprotein</keyword>
<evidence type="ECO:0000256" key="1">
    <source>
        <dbReference type="ARBA" id="ARBA00005179"/>
    </source>
</evidence>
<gene>
    <name evidence="8" type="ORF">PG991_002246</name>
</gene>
<feature type="domain" description="FAD-binding" evidence="7">
    <location>
        <begin position="4"/>
        <end position="355"/>
    </location>
</feature>
<dbReference type="Gene3D" id="3.50.50.60">
    <property type="entry name" value="FAD/NAD(P)-binding domain"/>
    <property type="match status" value="1"/>
</dbReference>
<evidence type="ECO:0000313" key="8">
    <source>
        <dbReference type="EMBL" id="KAK8032848.1"/>
    </source>
</evidence>
<keyword evidence="9" id="KW-1185">Reference proteome</keyword>
<accession>A0ABR1SEV1</accession>
<evidence type="ECO:0000256" key="5">
    <source>
        <dbReference type="ARBA" id="ARBA00023002"/>
    </source>
</evidence>
<evidence type="ECO:0000256" key="2">
    <source>
        <dbReference type="ARBA" id="ARBA00007992"/>
    </source>
</evidence>